<protein>
    <submittedName>
        <fullName evidence="2">Uncharacterized protein</fullName>
    </submittedName>
</protein>
<proteinExistence type="predicted"/>
<reference evidence="2" key="1">
    <citation type="submission" date="2018-05" db="EMBL/GenBank/DDBJ databases">
        <authorList>
            <person name="Lanie J.A."/>
            <person name="Ng W.-L."/>
            <person name="Kazmierczak K.M."/>
            <person name="Andrzejewski T.M."/>
            <person name="Davidsen T.M."/>
            <person name="Wayne K.J."/>
            <person name="Tettelin H."/>
            <person name="Glass J.I."/>
            <person name="Rusch D."/>
            <person name="Podicherti R."/>
            <person name="Tsui H.-C.T."/>
            <person name="Winkler M.E."/>
        </authorList>
    </citation>
    <scope>NUCLEOTIDE SEQUENCE</scope>
</reference>
<sequence length="46" mass="4978">GFASHTVDLDRPRTKERSFGGTIGDARDFLHADRRPSTYGGLTDGA</sequence>
<name>A0A382KJT6_9ZZZZ</name>
<organism evidence="2">
    <name type="scientific">marine metagenome</name>
    <dbReference type="NCBI Taxonomy" id="408172"/>
    <lineage>
        <taxon>unclassified sequences</taxon>
        <taxon>metagenomes</taxon>
        <taxon>ecological metagenomes</taxon>
    </lineage>
</organism>
<evidence type="ECO:0000256" key="1">
    <source>
        <dbReference type="SAM" id="MobiDB-lite"/>
    </source>
</evidence>
<feature type="non-terminal residue" evidence="2">
    <location>
        <position position="1"/>
    </location>
</feature>
<accession>A0A382KJT6</accession>
<dbReference type="EMBL" id="UINC01080371">
    <property type="protein sequence ID" value="SVC23247.1"/>
    <property type="molecule type" value="Genomic_DNA"/>
</dbReference>
<feature type="region of interest" description="Disordered" evidence="1">
    <location>
        <begin position="1"/>
        <end position="24"/>
    </location>
</feature>
<evidence type="ECO:0000313" key="2">
    <source>
        <dbReference type="EMBL" id="SVC23247.1"/>
    </source>
</evidence>
<gene>
    <name evidence="2" type="ORF">METZ01_LOCUS276101</name>
</gene>
<feature type="compositionally biased region" description="Basic and acidic residues" evidence="1">
    <location>
        <begin position="7"/>
        <end position="18"/>
    </location>
</feature>
<dbReference type="AlphaFoldDB" id="A0A382KJT6"/>